<dbReference type="EMBL" id="JBBBZM010000766">
    <property type="protein sequence ID" value="KAL0630355.1"/>
    <property type="molecule type" value="Genomic_DNA"/>
</dbReference>
<proteinExistence type="predicted"/>
<dbReference type="InterPro" id="IPR014966">
    <property type="entry name" value="FRG-dom"/>
</dbReference>
<dbReference type="Pfam" id="PF08867">
    <property type="entry name" value="FRG"/>
    <property type="match status" value="1"/>
</dbReference>
<accession>A0ABR3G3H7</accession>
<feature type="domain" description="FRG" evidence="1">
    <location>
        <begin position="135"/>
        <end position="244"/>
    </location>
</feature>
<evidence type="ECO:0000313" key="3">
    <source>
        <dbReference type="Proteomes" id="UP001447188"/>
    </source>
</evidence>
<feature type="non-terminal residue" evidence="2">
    <location>
        <position position="245"/>
    </location>
</feature>
<keyword evidence="3" id="KW-1185">Reference proteome</keyword>
<evidence type="ECO:0000259" key="1">
    <source>
        <dbReference type="SMART" id="SM00901"/>
    </source>
</evidence>
<dbReference type="SMART" id="SM00901">
    <property type="entry name" value="FRG"/>
    <property type="match status" value="1"/>
</dbReference>
<name>A0ABR3G3H7_9PEZI</name>
<protein>
    <recommendedName>
        <fullName evidence="1">FRG domain-containing protein</fullName>
    </recommendedName>
</protein>
<evidence type="ECO:0000313" key="2">
    <source>
        <dbReference type="EMBL" id="KAL0630355.1"/>
    </source>
</evidence>
<gene>
    <name evidence="2" type="ORF">Q9L58_010797</name>
</gene>
<dbReference type="Proteomes" id="UP001447188">
    <property type="component" value="Unassembled WGS sequence"/>
</dbReference>
<reference evidence="2 3" key="1">
    <citation type="submission" date="2024-02" db="EMBL/GenBank/DDBJ databases">
        <title>Discinaceae phylogenomics.</title>
        <authorList>
            <person name="Dirks A.C."/>
            <person name="James T.Y."/>
        </authorList>
    </citation>
    <scope>NUCLEOTIDE SEQUENCE [LARGE SCALE GENOMIC DNA]</scope>
    <source>
        <strain evidence="2 3">ACD0624</strain>
    </source>
</reference>
<comment type="caution">
    <text evidence="2">The sequence shown here is derived from an EMBL/GenBank/DDBJ whole genome shotgun (WGS) entry which is preliminary data.</text>
</comment>
<sequence length="245" mass="27591">MLGSVETSNGMADAMFCRDRDRPDEGMIQWYGQGIEAGGVLVKISANTVASFELRPNIFYFPDSGGGLIAPASLKNFVELQKCRAYLRRTKTGLTGHWTDMNGIMRSVKFVNPSKQRKLRSVKLKDWAAFKAWASDQRRIGEFVDFRGHGSNQFPLTSTLHRSGRARMERFCYETVPRFRGQVEAILDIRLRATDSDDFSVVLGLAQHHGLPTPLLDWTASPYVAAFFAFADALENLSNRKDHTH</sequence>
<organism evidence="2 3">
    <name type="scientific">Discina gigas</name>
    <dbReference type="NCBI Taxonomy" id="1032678"/>
    <lineage>
        <taxon>Eukaryota</taxon>
        <taxon>Fungi</taxon>
        <taxon>Dikarya</taxon>
        <taxon>Ascomycota</taxon>
        <taxon>Pezizomycotina</taxon>
        <taxon>Pezizomycetes</taxon>
        <taxon>Pezizales</taxon>
        <taxon>Discinaceae</taxon>
        <taxon>Discina</taxon>
    </lineage>
</organism>